<reference evidence="1" key="2">
    <citation type="journal article" date="2021" name="PeerJ">
        <title>Extensive microbial diversity within the chicken gut microbiome revealed by metagenomics and culture.</title>
        <authorList>
            <person name="Gilroy R."/>
            <person name="Ravi A."/>
            <person name="Getino M."/>
            <person name="Pursley I."/>
            <person name="Horton D.L."/>
            <person name="Alikhan N.F."/>
            <person name="Baker D."/>
            <person name="Gharbi K."/>
            <person name="Hall N."/>
            <person name="Watson M."/>
            <person name="Adriaenssens E.M."/>
            <person name="Foster-Nyarko E."/>
            <person name="Jarju S."/>
            <person name="Secka A."/>
            <person name="Antonio M."/>
            <person name="Oren A."/>
            <person name="Chaudhuri R.R."/>
            <person name="La Ragione R."/>
            <person name="Hildebrand F."/>
            <person name="Pallen M.J."/>
        </authorList>
    </citation>
    <scope>NUCLEOTIDE SEQUENCE</scope>
    <source>
        <strain evidence="1">ChiSxjej1B13-7958</strain>
    </source>
</reference>
<dbReference type="Pfam" id="PF02585">
    <property type="entry name" value="PIG-L"/>
    <property type="match status" value="1"/>
</dbReference>
<name>A0A9D1AL76_9FIRM</name>
<dbReference type="Gene3D" id="3.40.50.10320">
    <property type="entry name" value="LmbE-like"/>
    <property type="match status" value="1"/>
</dbReference>
<gene>
    <name evidence="1" type="ORF">IAB89_02535</name>
</gene>
<dbReference type="EMBL" id="DVGZ01000026">
    <property type="protein sequence ID" value="HIR46526.1"/>
    <property type="molecule type" value="Genomic_DNA"/>
</dbReference>
<organism evidence="1 2">
    <name type="scientific">Candidatus Caccousia avicola</name>
    <dbReference type="NCBI Taxonomy" id="2840721"/>
    <lineage>
        <taxon>Bacteria</taxon>
        <taxon>Bacillati</taxon>
        <taxon>Bacillota</taxon>
        <taxon>Clostridia</taxon>
        <taxon>Eubacteriales</taxon>
        <taxon>Oscillospiraceae</taxon>
        <taxon>Oscillospiraceae incertae sedis</taxon>
        <taxon>Candidatus Caccousia</taxon>
    </lineage>
</organism>
<sequence>MDVSAFFQPPEILTAKRALCIQPHPDDNEIGMGGTVAALTARGCEVHYLTVTNGDLGQPAELMDPEKLAALRREETIAAGRALGVSEFHFFDQPDGSLESVPALAGMIAELIRKIQPDAVFCPDPWARYEAHFDHVTTGRAAAQAFLSSSLAQYPRGTKTAPWQPAAIGFYFTQEPNVVVDVTDTFETKFAAMALHRSQLNEELLGLYRVYFTMQSQQRAQGRGFALGEGLKVLSPLHLHCFAEAPQIGMR</sequence>
<comment type="caution">
    <text evidence="1">The sequence shown here is derived from an EMBL/GenBank/DDBJ whole genome shotgun (WGS) entry which is preliminary data.</text>
</comment>
<dbReference type="AlphaFoldDB" id="A0A9D1AL76"/>
<dbReference type="PANTHER" id="PTHR12993">
    <property type="entry name" value="N-ACETYLGLUCOSAMINYL-PHOSPHATIDYLINOSITOL DE-N-ACETYLASE-RELATED"/>
    <property type="match status" value="1"/>
</dbReference>
<evidence type="ECO:0000313" key="1">
    <source>
        <dbReference type="EMBL" id="HIR46526.1"/>
    </source>
</evidence>
<evidence type="ECO:0000313" key="2">
    <source>
        <dbReference type="Proteomes" id="UP000824242"/>
    </source>
</evidence>
<protein>
    <submittedName>
        <fullName evidence="1">PIG-L family deacetylase</fullName>
    </submittedName>
</protein>
<dbReference type="GO" id="GO:0016811">
    <property type="term" value="F:hydrolase activity, acting on carbon-nitrogen (but not peptide) bonds, in linear amides"/>
    <property type="evidence" value="ECO:0007669"/>
    <property type="project" value="TreeGrafter"/>
</dbReference>
<proteinExistence type="predicted"/>
<reference evidence="1" key="1">
    <citation type="submission" date="2020-10" db="EMBL/GenBank/DDBJ databases">
        <authorList>
            <person name="Gilroy R."/>
        </authorList>
    </citation>
    <scope>NUCLEOTIDE SEQUENCE</scope>
    <source>
        <strain evidence="1">ChiSxjej1B13-7958</strain>
    </source>
</reference>
<dbReference type="SUPFAM" id="SSF102588">
    <property type="entry name" value="LmbE-like"/>
    <property type="match status" value="1"/>
</dbReference>
<accession>A0A9D1AL76</accession>
<dbReference type="PANTHER" id="PTHR12993:SF11">
    <property type="entry name" value="N-ACETYLGLUCOSAMINYL-PHOSPHATIDYLINOSITOL DE-N-ACETYLASE"/>
    <property type="match status" value="1"/>
</dbReference>
<dbReference type="InterPro" id="IPR003737">
    <property type="entry name" value="GlcNAc_PI_deacetylase-related"/>
</dbReference>
<dbReference type="Proteomes" id="UP000824242">
    <property type="component" value="Unassembled WGS sequence"/>
</dbReference>
<dbReference type="InterPro" id="IPR024078">
    <property type="entry name" value="LmbE-like_dom_sf"/>
</dbReference>